<evidence type="ECO:0000256" key="1">
    <source>
        <dbReference type="ARBA" id="ARBA00001554"/>
    </source>
</evidence>
<dbReference type="PANTHER" id="PTHR12599">
    <property type="entry name" value="PTERIN-4-ALPHA-CARBINOLAMINE DEHYDRATASE"/>
    <property type="match status" value="1"/>
</dbReference>
<dbReference type="STRING" id="1123357.SAMN02745244_01722"/>
<comment type="similarity">
    <text evidence="2">Belongs to the pterin-4-alpha-carbinolamine dehydratase family.</text>
</comment>
<evidence type="ECO:0000256" key="5">
    <source>
        <dbReference type="ARBA" id="ARBA00023239"/>
    </source>
</evidence>
<keyword evidence="8" id="KW-1185">Reference proteome</keyword>
<accession>A0A1M6GK47</accession>
<dbReference type="AlphaFoldDB" id="A0A1M6GK47"/>
<sequence length="217" mass="23539">MTRLTNPQILEARLGDWRVLLNQLATRFRTGDFETGAEFVAAIAVAADAAGHHPDVTLTYPSVAVNLSTHDEGGVTGKDLDLAREISMLAEQRGLVADPASTQSVEMALDTADASEIADFWSVVLTGSPDNVDDDAVTDPAGRVPPLWFQQCEPHEVPHQRFHLDITLPPEEVGPRTEAALAAGGRIGWETRTFRVLEDRQGNRACLCWSAGRNEGD</sequence>
<dbReference type="GO" id="GO:0006729">
    <property type="term" value="P:tetrahydrobiopterin biosynthetic process"/>
    <property type="evidence" value="ECO:0007669"/>
    <property type="project" value="InterPro"/>
</dbReference>
<reference evidence="7 8" key="1">
    <citation type="submission" date="2016-11" db="EMBL/GenBank/DDBJ databases">
        <authorList>
            <person name="Jaros S."/>
            <person name="Januszkiewicz K."/>
            <person name="Wedrychowicz H."/>
        </authorList>
    </citation>
    <scope>NUCLEOTIDE SEQUENCE [LARGE SCALE GENOMIC DNA]</scope>
    <source>
        <strain evidence="7 8">DSM 12906</strain>
    </source>
</reference>
<comment type="catalytic activity">
    <reaction evidence="1">
        <text>(4aS,6R)-4a-hydroxy-L-erythro-5,6,7,8-tetrahydrobiopterin = (6R)-L-erythro-6,7-dihydrobiopterin + H2O</text>
        <dbReference type="Rhea" id="RHEA:11920"/>
        <dbReference type="ChEBI" id="CHEBI:15377"/>
        <dbReference type="ChEBI" id="CHEBI:15642"/>
        <dbReference type="ChEBI" id="CHEBI:43120"/>
        <dbReference type="EC" id="4.2.1.96"/>
    </reaction>
</comment>
<dbReference type="InterPro" id="IPR001533">
    <property type="entry name" value="Pterin_deHydtase"/>
</dbReference>
<dbReference type="Gene3D" id="3.30.1360.20">
    <property type="entry name" value="Transcriptional coactivator/pterin dehydratase"/>
    <property type="match status" value="1"/>
</dbReference>
<dbReference type="InterPro" id="IPR029068">
    <property type="entry name" value="Glyas_Bleomycin-R_OHBP_Dase"/>
</dbReference>
<dbReference type="GO" id="GO:0008124">
    <property type="term" value="F:4-alpha-hydroxytetrahydrobiopterin dehydratase activity"/>
    <property type="evidence" value="ECO:0007669"/>
    <property type="project" value="UniProtKB-EC"/>
</dbReference>
<protein>
    <recommendedName>
        <fullName evidence="4">Putative pterin-4-alpha-carbinolamine dehydratase</fullName>
        <ecNumber evidence="3">4.2.1.96</ecNumber>
    </recommendedName>
</protein>
<gene>
    <name evidence="7" type="ORF">SAMN02745244_01722</name>
</gene>
<evidence type="ECO:0000256" key="2">
    <source>
        <dbReference type="ARBA" id="ARBA00006472"/>
    </source>
</evidence>
<keyword evidence="5" id="KW-0456">Lyase</keyword>
<organism evidence="7 8">
    <name type="scientific">Tessaracoccus bendigoensis DSM 12906</name>
    <dbReference type="NCBI Taxonomy" id="1123357"/>
    <lineage>
        <taxon>Bacteria</taxon>
        <taxon>Bacillati</taxon>
        <taxon>Actinomycetota</taxon>
        <taxon>Actinomycetes</taxon>
        <taxon>Propionibacteriales</taxon>
        <taxon>Propionibacteriaceae</taxon>
        <taxon>Tessaracoccus</taxon>
    </lineage>
</organism>
<dbReference type="Proteomes" id="UP000184512">
    <property type="component" value="Unassembled WGS sequence"/>
</dbReference>
<feature type="domain" description="Glyoxalase-like" evidence="6">
    <location>
        <begin position="107"/>
        <end position="208"/>
    </location>
</feature>
<dbReference type="InterPro" id="IPR036428">
    <property type="entry name" value="PCD_sf"/>
</dbReference>
<dbReference type="RefSeq" id="WP_073187139.1">
    <property type="nucleotide sequence ID" value="NZ_FQZG01000027.1"/>
</dbReference>
<proteinExistence type="inferred from homology"/>
<evidence type="ECO:0000313" key="8">
    <source>
        <dbReference type="Proteomes" id="UP000184512"/>
    </source>
</evidence>
<dbReference type="EC" id="4.2.1.96" evidence="3"/>
<dbReference type="SUPFAM" id="SSF55248">
    <property type="entry name" value="PCD-like"/>
    <property type="match status" value="1"/>
</dbReference>
<evidence type="ECO:0000259" key="6">
    <source>
        <dbReference type="Pfam" id="PF18029"/>
    </source>
</evidence>
<dbReference type="Pfam" id="PF18029">
    <property type="entry name" value="Glyoxalase_6"/>
    <property type="match status" value="1"/>
</dbReference>
<evidence type="ECO:0000256" key="4">
    <source>
        <dbReference type="ARBA" id="ARBA00021735"/>
    </source>
</evidence>
<evidence type="ECO:0000313" key="7">
    <source>
        <dbReference type="EMBL" id="SHJ10347.1"/>
    </source>
</evidence>
<dbReference type="OrthoDB" id="15077at2"/>
<dbReference type="Pfam" id="PF01329">
    <property type="entry name" value="Pterin_4a"/>
    <property type="match status" value="1"/>
</dbReference>
<dbReference type="InterPro" id="IPR041581">
    <property type="entry name" value="Glyoxalase_6"/>
</dbReference>
<name>A0A1M6GK47_9ACTN</name>
<evidence type="ECO:0000256" key="3">
    <source>
        <dbReference type="ARBA" id="ARBA00013252"/>
    </source>
</evidence>
<dbReference type="CDD" id="cd00488">
    <property type="entry name" value="PCD_DCoH"/>
    <property type="match status" value="1"/>
</dbReference>
<dbReference type="Gene3D" id="3.10.180.10">
    <property type="entry name" value="2,3-Dihydroxybiphenyl 1,2-Dioxygenase, domain 1"/>
    <property type="match status" value="1"/>
</dbReference>
<dbReference type="PANTHER" id="PTHR12599:SF0">
    <property type="entry name" value="PTERIN-4-ALPHA-CARBINOLAMINE DEHYDRATASE"/>
    <property type="match status" value="1"/>
</dbReference>
<dbReference type="EMBL" id="FQZG01000027">
    <property type="protein sequence ID" value="SHJ10347.1"/>
    <property type="molecule type" value="Genomic_DNA"/>
</dbReference>